<organism evidence="1">
    <name type="scientific">hydrothermal vent metagenome</name>
    <dbReference type="NCBI Taxonomy" id="652676"/>
    <lineage>
        <taxon>unclassified sequences</taxon>
        <taxon>metagenomes</taxon>
        <taxon>ecological metagenomes</taxon>
    </lineage>
</organism>
<proteinExistence type="predicted"/>
<dbReference type="AlphaFoldDB" id="A0A3B0YA05"/>
<accession>A0A3B0YA05</accession>
<name>A0A3B0YA05_9ZZZZ</name>
<sequence>MPLTLTLTEGVIPQGKEKEAVKRLTDSMLKWHQLSGNKVMTPNVTANVSIIAKNLSFSGGEEFNAAWIEWKVPSFAFNDRSIQKGFGQDATEIIQELSGGKQPSENIYFNVVHTVDGAWNMNGVAMSNEELGKAISQG</sequence>
<protein>
    <recommendedName>
        <fullName evidence="2">4-oxalocrotonate tautomerase</fullName>
    </recommendedName>
</protein>
<dbReference type="EMBL" id="UOFI01000063">
    <property type="protein sequence ID" value="VAW65166.1"/>
    <property type="molecule type" value="Genomic_DNA"/>
</dbReference>
<evidence type="ECO:0008006" key="2">
    <source>
        <dbReference type="Google" id="ProtNLM"/>
    </source>
</evidence>
<reference evidence="1" key="1">
    <citation type="submission" date="2018-06" db="EMBL/GenBank/DDBJ databases">
        <authorList>
            <person name="Zhirakovskaya E."/>
        </authorList>
    </citation>
    <scope>NUCLEOTIDE SEQUENCE</scope>
</reference>
<evidence type="ECO:0000313" key="1">
    <source>
        <dbReference type="EMBL" id="VAW65166.1"/>
    </source>
</evidence>
<gene>
    <name evidence="1" type="ORF">MNBD_GAMMA09-880</name>
</gene>